<name>A0A429XER3_9RICK</name>
<dbReference type="GO" id="GO:0008168">
    <property type="term" value="F:methyltransferase activity"/>
    <property type="evidence" value="ECO:0007669"/>
    <property type="project" value="UniProtKB-KW"/>
</dbReference>
<keyword evidence="2" id="KW-1185">Reference proteome</keyword>
<keyword evidence="1" id="KW-0808">Transferase</keyword>
<dbReference type="EMBL" id="RXFM01000104">
    <property type="protein sequence ID" value="RST62530.1"/>
    <property type="molecule type" value="Genomic_DNA"/>
</dbReference>
<organism evidence="1 2">
    <name type="scientific">Candidatus Aquarickettsia rohweri</name>
    <dbReference type="NCBI Taxonomy" id="2602574"/>
    <lineage>
        <taxon>Bacteria</taxon>
        <taxon>Pseudomonadati</taxon>
        <taxon>Pseudomonadota</taxon>
        <taxon>Alphaproteobacteria</taxon>
        <taxon>Rickettsiales</taxon>
        <taxon>Candidatus Midichloriaceae</taxon>
        <taxon>Candidatus Aquarickettsia</taxon>
    </lineage>
</organism>
<protein>
    <submittedName>
        <fullName evidence="1">Class I SAM-dependent methyltransferase</fullName>
    </submittedName>
</protein>
<sequence>MLEIAKGKAIKEQLDIKFIKGDMRTTRAGKFDAVITIFNSIGHLTKEDFIKTIKNIYSNLNDGGLYIFDIFNLNYLLKDNNITKLTIDWLKRCGDIIVREIQYSTISSDGILASYDIYHQQKLESNPNITHDFQTLQVYTAKQLKIILEKNGFELLKQYNIDGKSFDENKTERILTIAQKK</sequence>
<dbReference type="Proteomes" id="UP000279470">
    <property type="component" value="Unassembled WGS sequence"/>
</dbReference>
<dbReference type="OrthoDB" id="9789123at2"/>
<comment type="caution">
    <text evidence="1">The sequence shown here is derived from an EMBL/GenBank/DDBJ whole genome shotgun (WGS) entry which is preliminary data.</text>
</comment>
<dbReference type="SUPFAM" id="SSF53335">
    <property type="entry name" value="S-adenosyl-L-methionine-dependent methyltransferases"/>
    <property type="match status" value="1"/>
</dbReference>
<dbReference type="GO" id="GO:0032259">
    <property type="term" value="P:methylation"/>
    <property type="evidence" value="ECO:0007669"/>
    <property type="project" value="UniProtKB-KW"/>
</dbReference>
<gene>
    <name evidence="1" type="ORF">EIC27_06185</name>
</gene>
<accession>A0A429XER3</accession>
<reference evidence="2" key="1">
    <citation type="submission" date="2018-11" db="EMBL/GenBank/DDBJ databases">
        <title>Phylogenetic, genomic, and biogeographic characterization of a novel and ubiquitous marine invertebrate-associated Rickettsiales parasite, Candidatus Marinoinvertebrata rohwerii, gen. nov., sp. nov.</title>
        <authorList>
            <person name="Klinges J.G."/>
            <person name="Rosales S.M."/>
            <person name="Mcminds R."/>
            <person name="Shaver E.C."/>
            <person name="Shantz A."/>
            <person name="Peters E.C."/>
            <person name="Burkepile D.E."/>
            <person name="Silliman B.R."/>
            <person name="Vega Thurber R.L."/>
        </authorList>
    </citation>
    <scope>NUCLEOTIDE SEQUENCE [LARGE SCALE GENOMIC DNA]</scope>
    <source>
        <strain evidence="2">a_cerv_44</strain>
    </source>
</reference>
<evidence type="ECO:0000313" key="1">
    <source>
        <dbReference type="EMBL" id="RST62530.1"/>
    </source>
</evidence>
<evidence type="ECO:0000313" key="2">
    <source>
        <dbReference type="Proteomes" id="UP000279470"/>
    </source>
</evidence>
<dbReference type="InterPro" id="IPR029063">
    <property type="entry name" value="SAM-dependent_MTases_sf"/>
</dbReference>
<keyword evidence="1" id="KW-0489">Methyltransferase</keyword>
<dbReference type="Pfam" id="PF13489">
    <property type="entry name" value="Methyltransf_23"/>
    <property type="match status" value="1"/>
</dbReference>
<dbReference type="AlphaFoldDB" id="A0A429XER3"/>
<proteinExistence type="predicted"/>
<dbReference type="Gene3D" id="3.40.50.150">
    <property type="entry name" value="Vaccinia Virus protein VP39"/>
    <property type="match status" value="1"/>
</dbReference>